<dbReference type="PANTHER" id="PTHR30246">
    <property type="entry name" value="2-KETO-3-DEOXY-6-PHOSPHOGLUCONATE ALDOLASE"/>
    <property type="match status" value="1"/>
</dbReference>
<dbReference type="Gene3D" id="3.20.20.70">
    <property type="entry name" value="Aldolase class I"/>
    <property type="match status" value="1"/>
</dbReference>
<evidence type="ECO:0000256" key="4">
    <source>
        <dbReference type="ARBA" id="ARBA00023239"/>
    </source>
</evidence>
<dbReference type="PANTHER" id="PTHR30246:SF1">
    <property type="entry name" value="2-DEHYDRO-3-DEOXY-6-PHOSPHOGALACTONATE ALDOLASE-RELATED"/>
    <property type="match status" value="1"/>
</dbReference>
<dbReference type="EMBL" id="CP020715">
    <property type="protein sequence ID" value="ARJ07004.1"/>
    <property type="molecule type" value="Genomic_DNA"/>
</dbReference>
<dbReference type="AlphaFoldDB" id="A0A1X9LP63"/>
<dbReference type="InterPro" id="IPR013785">
    <property type="entry name" value="Aldolase_TIM"/>
</dbReference>
<gene>
    <name evidence="6" type="ORF">B5808_18575</name>
</gene>
<dbReference type="Pfam" id="PF01081">
    <property type="entry name" value="Aldolase"/>
    <property type="match status" value="1"/>
</dbReference>
<evidence type="ECO:0000313" key="7">
    <source>
        <dbReference type="Proteomes" id="UP000192775"/>
    </source>
</evidence>
<organism evidence="6 7">
    <name type="scientific">Cnuibacter physcomitrellae</name>
    <dbReference type="NCBI Taxonomy" id="1619308"/>
    <lineage>
        <taxon>Bacteria</taxon>
        <taxon>Bacillati</taxon>
        <taxon>Actinomycetota</taxon>
        <taxon>Actinomycetes</taxon>
        <taxon>Micrococcales</taxon>
        <taxon>Microbacteriaceae</taxon>
        <taxon>Cnuibacter</taxon>
    </lineage>
</organism>
<evidence type="ECO:0000313" key="6">
    <source>
        <dbReference type="EMBL" id="ARJ07004.1"/>
    </source>
</evidence>
<accession>A0A1X9LP63</accession>
<evidence type="ECO:0000256" key="3">
    <source>
        <dbReference type="ARBA" id="ARBA00011233"/>
    </source>
</evidence>
<protein>
    <submittedName>
        <fullName evidence="6">Uncharacterized protein</fullName>
    </submittedName>
</protein>
<comment type="subunit">
    <text evidence="3">Homotrimer.</text>
</comment>
<dbReference type="GO" id="GO:0016829">
    <property type="term" value="F:lyase activity"/>
    <property type="evidence" value="ECO:0007669"/>
    <property type="project" value="UniProtKB-KW"/>
</dbReference>
<keyword evidence="4" id="KW-0456">Lyase</keyword>
<keyword evidence="7" id="KW-1185">Reference proteome</keyword>
<evidence type="ECO:0000256" key="1">
    <source>
        <dbReference type="ARBA" id="ARBA00004761"/>
    </source>
</evidence>
<dbReference type="KEGG" id="cphy:B5808_18575"/>
<evidence type="ECO:0000256" key="2">
    <source>
        <dbReference type="ARBA" id="ARBA00006906"/>
    </source>
</evidence>
<comment type="similarity">
    <text evidence="2">Belongs to the KHG/KDPG aldolase family.</text>
</comment>
<evidence type="ECO:0000256" key="5">
    <source>
        <dbReference type="ARBA" id="ARBA00023277"/>
    </source>
</evidence>
<dbReference type="CDD" id="cd00452">
    <property type="entry name" value="KDPG_aldolase"/>
    <property type="match status" value="1"/>
</dbReference>
<dbReference type="Proteomes" id="UP000192775">
    <property type="component" value="Chromosome"/>
</dbReference>
<keyword evidence="5" id="KW-0119">Carbohydrate metabolism</keyword>
<name>A0A1X9LP63_9MICO</name>
<sequence>MTARLPLSDVLLASRVVAIVRGRSSEHLLAVCETLIESGVRCLEITTNTPGWIDGIRTLRSRYGAEVDLGSGTVLTAEHVAQTVDAGGAFLVSPSLDLGVGAAAAVAGLAWYPGTLTPTEMVTGWNAGATAVKVFPAATAGGPEYLKQVRAPLDDVLMIPTGGVSAGDIPAYLRAGASAVGVGSPLIGDALSTGDLAGLRSRASAILAAAAPEGAA</sequence>
<reference evidence="6 7" key="1">
    <citation type="submission" date="2017-04" db="EMBL/GenBank/DDBJ databases">
        <authorList>
            <person name="Afonso C.L."/>
            <person name="Miller P.J."/>
            <person name="Scott M.A."/>
            <person name="Spackman E."/>
            <person name="Goraichik I."/>
            <person name="Dimitrov K.M."/>
            <person name="Suarez D.L."/>
            <person name="Swayne D.E."/>
        </authorList>
    </citation>
    <scope>NUCLEOTIDE SEQUENCE [LARGE SCALE GENOMIC DNA]</scope>
    <source>
        <strain evidence="7">XA(T)</strain>
    </source>
</reference>
<dbReference type="SUPFAM" id="SSF51569">
    <property type="entry name" value="Aldolase"/>
    <property type="match status" value="1"/>
</dbReference>
<dbReference type="InterPro" id="IPR000887">
    <property type="entry name" value="Aldlse_KDPG_KHG"/>
</dbReference>
<comment type="pathway">
    <text evidence="1">Carbohydrate acid metabolism.</text>
</comment>
<dbReference type="STRING" id="1619308.B5808_18575"/>
<proteinExistence type="inferred from homology"/>
<dbReference type="RefSeq" id="WP_085021142.1">
    <property type="nucleotide sequence ID" value="NZ_BMHD01000001.1"/>
</dbReference>